<protein>
    <submittedName>
        <fullName evidence="2">Uncharacterized protein</fullName>
    </submittedName>
</protein>
<name>A0A0B7NBW2_9FUNG</name>
<keyword evidence="3" id="KW-1185">Reference proteome</keyword>
<reference evidence="2 3" key="1">
    <citation type="submission" date="2014-09" db="EMBL/GenBank/DDBJ databases">
        <authorList>
            <person name="Ellenberger Sabrina"/>
        </authorList>
    </citation>
    <scope>NUCLEOTIDE SEQUENCE [LARGE SCALE GENOMIC DNA]</scope>
    <source>
        <strain evidence="2 3">CBS 412.66</strain>
    </source>
</reference>
<gene>
    <name evidence="2" type="primary">PARPA_10289.1 scaffold 40068</name>
</gene>
<dbReference type="AlphaFoldDB" id="A0A0B7NBW2"/>
<feature type="region of interest" description="Disordered" evidence="1">
    <location>
        <begin position="198"/>
        <end position="217"/>
    </location>
</feature>
<accession>A0A0B7NBW2</accession>
<proteinExistence type="predicted"/>
<evidence type="ECO:0000313" key="2">
    <source>
        <dbReference type="EMBL" id="CEP16035.1"/>
    </source>
</evidence>
<sequence>METNTRFGHIVQLISLRQRFDEPLLEILQRFIFLTTKAQVQNSVFMAIMCFSSLKKYVKTYLKAQLPTMRMAQRGSVTPPIISDAKLPHENLQCLMELLECHSSAVLRDLLDFYQKEVDKQTRKASERKRVRSDEASVDPNASADASSKPPAKRFDRKGHDAVLASKGLCTHCGKVEFYPGYFCPERIAFQNARQNAVNNSNNNNSKSRTVTNQSSL</sequence>
<evidence type="ECO:0000256" key="1">
    <source>
        <dbReference type="SAM" id="MobiDB-lite"/>
    </source>
</evidence>
<organism evidence="2 3">
    <name type="scientific">Parasitella parasitica</name>
    <dbReference type="NCBI Taxonomy" id="35722"/>
    <lineage>
        <taxon>Eukaryota</taxon>
        <taxon>Fungi</taxon>
        <taxon>Fungi incertae sedis</taxon>
        <taxon>Mucoromycota</taxon>
        <taxon>Mucoromycotina</taxon>
        <taxon>Mucoromycetes</taxon>
        <taxon>Mucorales</taxon>
        <taxon>Mucorineae</taxon>
        <taxon>Mucoraceae</taxon>
        <taxon>Parasitella</taxon>
    </lineage>
</organism>
<feature type="region of interest" description="Disordered" evidence="1">
    <location>
        <begin position="122"/>
        <end position="157"/>
    </location>
</feature>
<dbReference type="Proteomes" id="UP000054107">
    <property type="component" value="Unassembled WGS sequence"/>
</dbReference>
<evidence type="ECO:0000313" key="3">
    <source>
        <dbReference type="Proteomes" id="UP000054107"/>
    </source>
</evidence>
<feature type="compositionally biased region" description="Low complexity" evidence="1">
    <location>
        <begin position="139"/>
        <end position="150"/>
    </location>
</feature>
<dbReference type="EMBL" id="LN732829">
    <property type="protein sequence ID" value="CEP16035.1"/>
    <property type="molecule type" value="Genomic_DNA"/>
</dbReference>